<evidence type="ECO:0000256" key="1">
    <source>
        <dbReference type="SAM" id="Phobius"/>
    </source>
</evidence>
<evidence type="ECO:0000313" key="2">
    <source>
        <dbReference type="EMBL" id="KAA8571574.1"/>
    </source>
</evidence>
<gene>
    <name evidence="2" type="ORF">EYC84_001572</name>
</gene>
<dbReference type="VEuPathDB" id="FungiDB:MFRU_016g00750"/>
<reference evidence="2 3" key="1">
    <citation type="submission" date="2019-06" db="EMBL/GenBank/DDBJ databases">
        <title>Genome Sequence of the Brown Rot Fungal Pathogen Monilinia fructicola.</title>
        <authorList>
            <person name="De Miccolis Angelini R.M."/>
            <person name="Landi L."/>
            <person name="Abate D."/>
            <person name="Pollastro S."/>
            <person name="Romanazzi G."/>
            <person name="Faretra F."/>
        </authorList>
    </citation>
    <scope>NUCLEOTIDE SEQUENCE [LARGE SCALE GENOMIC DNA]</scope>
    <source>
        <strain evidence="2 3">Mfrc123</strain>
    </source>
</reference>
<feature type="transmembrane region" description="Helical" evidence="1">
    <location>
        <begin position="47"/>
        <end position="69"/>
    </location>
</feature>
<feature type="transmembrane region" description="Helical" evidence="1">
    <location>
        <begin position="75"/>
        <end position="97"/>
    </location>
</feature>
<accession>A0A5M9JQ00</accession>
<protein>
    <submittedName>
        <fullName evidence="2">Uncharacterized protein</fullName>
    </submittedName>
</protein>
<dbReference type="AlphaFoldDB" id="A0A5M9JQ00"/>
<dbReference type="Proteomes" id="UP000322873">
    <property type="component" value="Unassembled WGS sequence"/>
</dbReference>
<dbReference type="EMBL" id="VICG01000005">
    <property type="protein sequence ID" value="KAA8571574.1"/>
    <property type="molecule type" value="Genomic_DNA"/>
</dbReference>
<comment type="caution">
    <text evidence="2">The sequence shown here is derived from an EMBL/GenBank/DDBJ whole genome shotgun (WGS) entry which is preliminary data.</text>
</comment>
<name>A0A5M9JQ00_MONFR</name>
<keyword evidence="3" id="KW-1185">Reference proteome</keyword>
<organism evidence="2 3">
    <name type="scientific">Monilinia fructicola</name>
    <name type="common">Brown rot fungus</name>
    <name type="synonym">Ciboria fructicola</name>
    <dbReference type="NCBI Taxonomy" id="38448"/>
    <lineage>
        <taxon>Eukaryota</taxon>
        <taxon>Fungi</taxon>
        <taxon>Dikarya</taxon>
        <taxon>Ascomycota</taxon>
        <taxon>Pezizomycotina</taxon>
        <taxon>Leotiomycetes</taxon>
        <taxon>Helotiales</taxon>
        <taxon>Sclerotiniaceae</taxon>
        <taxon>Monilinia</taxon>
    </lineage>
</organism>
<keyword evidence="1" id="KW-0472">Membrane</keyword>
<evidence type="ECO:0000313" key="3">
    <source>
        <dbReference type="Proteomes" id="UP000322873"/>
    </source>
</evidence>
<keyword evidence="1" id="KW-1133">Transmembrane helix</keyword>
<proteinExistence type="predicted"/>
<sequence>MSTIPEMFLSQVHNTREVDTPDQFPDVEAAQFNSSPSRSLSPGRRRALGFIIVIESFLAMVNILSGMMASEGKGWGLMFVCVFLLWLILLLVGLVLYTGMKSLEMVDITKYVHHGH</sequence>
<keyword evidence="1" id="KW-0812">Transmembrane</keyword>